<feature type="short sequence motif" description="TonB C-terminal box" evidence="10">
    <location>
        <begin position="931"/>
        <end position="948"/>
    </location>
</feature>
<keyword evidence="15" id="KW-0675">Receptor</keyword>
<dbReference type="InterPro" id="IPR039426">
    <property type="entry name" value="TonB-dep_rcpt-like"/>
</dbReference>
<dbReference type="RefSeq" id="WP_014109279.1">
    <property type="nucleotide sequence ID" value="NC_016041.1"/>
</dbReference>
<evidence type="ECO:0000256" key="4">
    <source>
        <dbReference type="ARBA" id="ARBA00022692"/>
    </source>
</evidence>
<gene>
    <name evidence="15" type="ordered locus">GNIT_2306</name>
</gene>
<dbReference type="Gene3D" id="2.40.170.20">
    <property type="entry name" value="TonB-dependent receptor, beta-barrel domain"/>
    <property type="match status" value="1"/>
</dbReference>
<dbReference type="OrthoDB" id="176248at2"/>
<evidence type="ECO:0000256" key="11">
    <source>
        <dbReference type="RuleBase" id="RU003357"/>
    </source>
</evidence>
<evidence type="ECO:0000256" key="10">
    <source>
        <dbReference type="PROSITE-ProRule" id="PRU10144"/>
    </source>
</evidence>
<feature type="signal peptide" evidence="12">
    <location>
        <begin position="1"/>
        <end position="31"/>
    </location>
</feature>
<sequence>MFTNSKLAKSVKLACLFSAASLVGVAGNAAAQEESAEVVEKIQVTGSRFQRTDMETASPVQITSDVEIKLSGFTRIEDLLNSLPQIEAGQTSFLSNGASGTASLDLRGLGASRTLVLVNGRRLQPGGVYSQSPDINQIPAALVKRVEVLTGGGSTVYGADAVAGVVNFVMDTEFEGLQMTVGTGAYQHNNDNDYIQGLMDARGFEYPEGNSGLDGSSFNFDVTIGGAFDGGKGHAVAYATYRKDNELRQEARDYSSCALSTAGNSCGGSGNAIIPNFYMGTIADDGSYDFNNFNDYWTLNSTGFEIPSSGNIYNFAPVNHFLRPDERFSVGAFVNYEINEHFNPYLETSVMRDVTKAQIAESGTFFNEAYEIAYDSPLLSDTQRSQLTSELGVVSGENFVTYIGKRNVEGGPRASNLEHNQIRIVLGTKGEINDNWYYDTSFQFGTSASSAAYINDFFGPRITTAVDSEACAADSACIPYEVFTLNGVTPESAGALTGVGILNGETRQTVLTGYVTGDLDFTLPSADAPLAIVLGAEYRKEEFERLSDEVFEKGLLLGQGGPTASIAGSYSVKEIFSELSVPILENLTVEAGLRYSDYSTSGGETTYKIAADYDVVENYKLRASYNRAVRAPNVAELFSPQSLGLWSGVDPCSGSSPQLSAAQCANTGVTAAQYGNIAASPAAQYNAVFGGNPDLQVEVADTYTLGLVGQPTDDLNFSIDYWNIEMEDVIGAVGAELTVNQCATTGAASYCDNVNRNAQGSLWVGQSGFVQATSINLAGRQWEGIDLSVNHSYEIGDGKITTKLIGSYMMTKEYDAIPGDETAKYDCAGNVSTDCFAQPDWRHTATVTYSSDSFWSVSAKWRYFGGVDYVGSADRILLKDDGIGSQSYLDLKGSFEINDYTGVLVGVNNVLDKEPPLVGGALSSNANTVAGFYDTLGRYLHASVTFKF</sequence>
<dbReference type="Gene3D" id="2.170.130.10">
    <property type="entry name" value="TonB-dependent receptor, plug domain"/>
    <property type="match status" value="1"/>
</dbReference>
<dbReference type="EMBL" id="CP003060">
    <property type="protein sequence ID" value="AEP30406.1"/>
    <property type="molecule type" value="Genomic_DNA"/>
</dbReference>
<dbReference type="PANTHER" id="PTHR47234:SF2">
    <property type="entry name" value="TONB-DEPENDENT RECEPTOR"/>
    <property type="match status" value="1"/>
</dbReference>
<dbReference type="InterPro" id="IPR036942">
    <property type="entry name" value="Beta-barrel_TonB_sf"/>
</dbReference>
<keyword evidence="3 9" id="KW-1134">Transmembrane beta strand</keyword>
<dbReference type="HOGENOM" id="CLU_010745_0_0_6"/>
<dbReference type="Pfam" id="PF00593">
    <property type="entry name" value="TonB_dep_Rec_b-barrel"/>
    <property type="match status" value="1"/>
</dbReference>
<evidence type="ECO:0000259" key="13">
    <source>
        <dbReference type="Pfam" id="PF00593"/>
    </source>
</evidence>
<proteinExistence type="inferred from homology"/>
<dbReference type="PROSITE" id="PS52016">
    <property type="entry name" value="TONB_DEPENDENT_REC_3"/>
    <property type="match status" value="1"/>
</dbReference>
<dbReference type="eggNOG" id="COG4206">
    <property type="taxonomic scope" value="Bacteria"/>
</dbReference>
<keyword evidence="4 9" id="KW-0812">Transmembrane</keyword>
<dbReference type="PROSITE" id="PS01156">
    <property type="entry name" value="TONB_DEPENDENT_REC_2"/>
    <property type="match status" value="1"/>
</dbReference>
<dbReference type="KEGG" id="gni:GNIT_2306"/>
<keyword evidence="8 9" id="KW-0998">Cell outer membrane</keyword>
<evidence type="ECO:0000256" key="12">
    <source>
        <dbReference type="SAM" id="SignalP"/>
    </source>
</evidence>
<evidence type="ECO:0000256" key="3">
    <source>
        <dbReference type="ARBA" id="ARBA00022452"/>
    </source>
</evidence>
<dbReference type="eggNOG" id="COG4771">
    <property type="taxonomic scope" value="Bacteria"/>
</dbReference>
<protein>
    <submittedName>
        <fullName evidence="15">TonB-dependent receptor</fullName>
    </submittedName>
</protein>
<dbReference type="AlphaFoldDB" id="G4QKV3"/>
<evidence type="ECO:0000256" key="9">
    <source>
        <dbReference type="PROSITE-ProRule" id="PRU01360"/>
    </source>
</evidence>
<evidence type="ECO:0000256" key="1">
    <source>
        <dbReference type="ARBA" id="ARBA00004571"/>
    </source>
</evidence>
<dbReference type="InterPro" id="IPR010917">
    <property type="entry name" value="TonB_rcpt_CS"/>
</dbReference>
<comment type="similarity">
    <text evidence="9 11">Belongs to the TonB-dependent receptor family.</text>
</comment>
<name>G4QKV3_GLANF</name>
<evidence type="ECO:0000256" key="8">
    <source>
        <dbReference type="ARBA" id="ARBA00023237"/>
    </source>
</evidence>
<dbReference type="GO" id="GO:0009279">
    <property type="term" value="C:cell outer membrane"/>
    <property type="evidence" value="ECO:0007669"/>
    <property type="project" value="UniProtKB-SubCell"/>
</dbReference>
<evidence type="ECO:0000259" key="14">
    <source>
        <dbReference type="Pfam" id="PF07715"/>
    </source>
</evidence>
<comment type="subcellular location">
    <subcellularLocation>
        <location evidence="1 9">Cell outer membrane</location>
        <topology evidence="1 9">Multi-pass membrane protein</topology>
    </subcellularLocation>
</comment>
<keyword evidence="7 9" id="KW-0472">Membrane</keyword>
<evidence type="ECO:0000256" key="2">
    <source>
        <dbReference type="ARBA" id="ARBA00022448"/>
    </source>
</evidence>
<keyword evidence="6 11" id="KW-0798">TonB box</keyword>
<evidence type="ECO:0000256" key="6">
    <source>
        <dbReference type="ARBA" id="ARBA00023077"/>
    </source>
</evidence>
<dbReference type="InterPro" id="IPR012910">
    <property type="entry name" value="Plug_dom"/>
</dbReference>
<dbReference type="Pfam" id="PF07715">
    <property type="entry name" value="Plug"/>
    <property type="match status" value="1"/>
</dbReference>
<feature type="chain" id="PRO_5003467364" evidence="12">
    <location>
        <begin position="32"/>
        <end position="948"/>
    </location>
</feature>
<keyword evidence="2 9" id="KW-0813">Transport</keyword>
<keyword evidence="5 12" id="KW-0732">Signal</keyword>
<evidence type="ECO:0000256" key="7">
    <source>
        <dbReference type="ARBA" id="ARBA00023136"/>
    </source>
</evidence>
<dbReference type="SUPFAM" id="SSF56935">
    <property type="entry name" value="Porins"/>
    <property type="match status" value="1"/>
</dbReference>
<dbReference type="Proteomes" id="UP000009282">
    <property type="component" value="Chromosome"/>
</dbReference>
<evidence type="ECO:0000313" key="15">
    <source>
        <dbReference type="EMBL" id="AEP30406.1"/>
    </source>
</evidence>
<dbReference type="InterPro" id="IPR037066">
    <property type="entry name" value="Plug_dom_sf"/>
</dbReference>
<reference evidence="15 16" key="1">
    <citation type="journal article" date="2011" name="J. Bacteriol.">
        <title>Complete genome sequence of seawater bacterium Glaciecola nitratireducens FR1064T.</title>
        <authorList>
            <person name="Bian F."/>
            <person name="Qin Q.L."/>
            <person name="Xie B.B."/>
            <person name="Shu Y.L."/>
            <person name="Zhang X.Y."/>
            <person name="Yu Y."/>
            <person name="Chen B."/>
            <person name="Chen X.L."/>
            <person name="Zhou B.C."/>
            <person name="Zhang Y.Z."/>
        </authorList>
    </citation>
    <scope>NUCLEOTIDE SEQUENCE [LARGE SCALE GENOMIC DNA]</scope>
    <source>
        <strain evidence="16">JCM 12485 / KCTC 12276 / FR1064</strain>
    </source>
</reference>
<evidence type="ECO:0000256" key="5">
    <source>
        <dbReference type="ARBA" id="ARBA00022729"/>
    </source>
</evidence>
<organism evidence="15 16">
    <name type="scientific">Glaciecola nitratireducens (strain JCM 12485 / KCTC 12276 / FR1064)</name>
    <dbReference type="NCBI Taxonomy" id="1085623"/>
    <lineage>
        <taxon>Bacteria</taxon>
        <taxon>Pseudomonadati</taxon>
        <taxon>Pseudomonadota</taxon>
        <taxon>Gammaproteobacteria</taxon>
        <taxon>Alteromonadales</taxon>
        <taxon>Alteromonadaceae</taxon>
        <taxon>Brumicola</taxon>
    </lineage>
</organism>
<accession>G4QKV3</accession>
<evidence type="ECO:0000313" key="16">
    <source>
        <dbReference type="Proteomes" id="UP000009282"/>
    </source>
</evidence>
<keyword evidence="16" id="KW-1185">Reference proteome</keyword>
<feature type="domain" description="TonB-dependent receptor-like beta-barrel" evidence="13">
    <location>
        <begin position="395"/>
        <end position="910"/>
    </location>
</feature>
<dbReference type="PANTHER" id="PTHR47234">
    <property type="match status" value="1"/>
</dbReference>
<dbReference type="InterPro" id="IPR000531">
    <property type="entry name" value="Beta-barrel_TonB"/>
</dbReference>
<dbReference type="STRING" id="1085623.GNIT_2306"/>
<feature type="domain" description="TonB-dependent receptor plug" evidence="14">
    <location>
        <begin position="54"/>
        <end position="165"/>
    </location>
</feature>